<evidence type="ECO:0000313" key="2">
    <source>
        <dbReference type="EMBL" id="KAK0753689.1"/>
    </source>
</evidence>
<dbReference type="AlphaFoldDB" id="A0AA40KC26"/>
<feature type="compositionally biased region" description="Low complexity" evidence="1">
    <location>
        <begin position="1"/>
        <end position="16"/>
    </location>
</feature>
<feature type="compositionally biased region" description="Acidic residues" evidence="1">
    <location>
        <begin position="81"/>
        <end position="92"/>
    </location>
</feature>
<keyword evidence="3" id="KW-1185">Reference proteome</keyword>
<accession>A0AA40KC26</accession>
<proteinExistence type="predicted"/>
<name>A0AA40KC26_9PEZI</name>
<comment type="caution">
    <text evidence="2">The sequence shown here is derived from an EMBL/GenBank/DDBJ whole genome shotgun (WGS) entry which is preliminary data.</text>
</comment>
<dbReference type="Proteomes" id="UP001172155">
    <property type="component" value="Unassembled WGS sequence"/>
</dbReference>
<feature type="region of interest" description="Disordered" evidence="1">
    <location>
        <begin position="1"/>
        <end position="49"/>
    </location>
</feature>
<evidence type="ECO:0000256" key="1">
    <source>
        <dbReference type="SAM" id="MobiDB-lite"/>
    </source>
</evidence>
<feature type="region of interest" description="Disordered" evidence="1">
    <location>
        <begin position="73"/>
        <end position="100"/>
    </location>
</feature>
<organism evidence="2 3">
    <name type="scientific">Schizothecium vesticola</name>
    <dbReference type="NCBI Taxonomy" id="314040"/>
    <lineage>
        <taxon>Eukaryota</taxon>
        <taxon>Fungi</taxon>
        <taxon>Dikarya</taxon>
        <taxon>Ascomycota</taxon>
        <taxon>Pezizomycotina</taxon>
        <taxon>Sordariomycetes</taxon>
        <taxon>Sordariomycetidae</taxon>
        <taxon>Sordariales</taxon>
        <taxon>Schizotheciaceae</taxon>
        <taxon>Schizothecium</taxon>
    </lineage>
</organism>
<sequence length="400" mass="44119">MPPKRAAPSSSAASKAPAKKSRPSTKGTGAENAAALEPARDPRWASLSGSANADMNYKITMSNPVEAYSFTLLCQPPLPNGDEDDEEDEDEEPKQRCDGGKTCLCSKPAADHPDHPWKLSVAGKTKYFIQHTQCDLRDPDNFEMYTFNDHMAYGVLEVIQNLFLDYQNAGDNVKEQCAVCEALGLLLASRRGMEMSMIDDGELFEQTLLLVGRLFLSMLARLERENLLSKDSKIFNLGTIMAIYMMIPAQNEDGFQATPRKESIGPKKDGKNWRPSEFPSYILAYARKYDIKLVGPHNIEELVSEAEQDVDLPVPESNTGAKADPFGFEKALKAYSTRYKGVMQFLSKRKKAGKTAIGGDALDITTWTPAERKAFAFKGKDPLGAKEIAALKQGSVLGMR</sequence>
<evidence type="ECO:0000313" key="3">
    <source>
        <dbReference type="Proteomes" id="UP001172155"/>
    </source>
</evidence>
<dbReference type="EMBL" id="JAUKUD010000001">
    <property type="protein sequence ID" value="KAK0753689.1"/>
    <property type="molecule type" value="Genomic_DNA"/>
</dbReference>
<protein>
    <submittedName>
        <fullName evidence="2">Uncharacterized protein</fullName>
    </submittedName>
</protein>
<reference evidence="2" key="1">
    <citation type="submission" date="2023-06" db="EMBL/GenBank/DDBJ databases">
        <title>Genome-scale phylogeny and comparative genomics of the fungal order Sordariales.</title>
        <authorList>
            <consortium name="Lawrence Berkeley National Laboratory"/>
            <person name="Hensen N."/>
            <person name="Bonometti L."/>
            <person name="Westerberg I."/>
            <person name="Brannstrom I.O."/>
            <person name="Guillou S."/>
            <person name="Cros-Aarteil S."/>
            <person name="Calhoun S."/>
            <person name="Haridas S."/>
            <person name="Kuo A."/>
            <person name="Mondo S."/>
            <person name="Pangilinan J."/>
            <person name="Riley R."/>
            <person name="LaButti K."/>
            <person name="Andreopoulos B."/>
            <person name="Lipzen A."/>
            <person name="Chen C."/>
            <person name="Yanf M."/>
            <person name="Daum C."/>
            <person name="Ng V."/>
            <person name="Clum A."/>
            <person name="Steindorff A."/>
            <person name="Ohm R."/>
            <person name="Martin F."/>
            <person name="Silar P."/>
            <person name="Natvig D."/>
            <person name="Lalanne C."/>
            <person name="Gautier V."/>
            <person name="Ament-velasquez S.L."/>
            <person name="Kruys A."/>
            <person name="Hutchinson M.I."/>
            <person name="Powell A.J."/>
            <person name="Barry K."/>
            <person name="Miller A.N."/>
            <person name="Grigoriev I.V."/>
            <person name="Debuchy R."/>
            <person name="Gladieux P."/>
            <person name="Thoren M.H."/>
            <person name="Johannesson H."/>
        </authorList>
    </citation>
    <scope>NUCLEOTIDE SEQUENCE</scope>
    <source>
        <strain evidence="2">SMH3187-1</strain>
    </source>
</reference>
<gene>
    <name evidence="2" type="ORF">B0T18DRAFT_397629</name>
</gene>